<accession>M6H7Y6</accession>
<protein>
    <submittedName>
        <fullName evidence="1">Uncharacterized protein</fullName>
    </submittedName>
</protein>
<dbReference type="EMBL" id="AFMF02000039">
    <property type="protein sequence ID" value="EMM93175.1"/>
    <property type="molecule type" value="Genomic_DNA"/>
</dbReference>
<reference evidence="1 2" key="1">
    <citation type="submission" date="2013-01" db="EMBL/GenBank/DDBJ databases">
        <authorList>
            <person name="Harkins D.M."/>
            <person name="Durkin A.S."/>
            <person name="Brinkac L.M."/>
            <person name="Haft D.H."/>
            <person name="Selengut J.D."/>
            <person name="Sanka R."/>
            <person name="DePew J."/>
            <person name="Purushe J."/>
            <person name="Tulsiani S.M."/>
            <person name="Graham G.C."/>
            <person name="Burns M.-A."/>
            <person name="Dohnt M.F."/>
            <person name="Smythe L.D."/>
            <person name="McKay D.B."/>
            <person name="Craig S.B."/>
            <person name="Vinetz J.M."/>
            <person name="Sutton G.G."/>
            <person name="Nierman W.C."/>
            <person name="Fouts D.E."/>
        </authorList>
    </citation>
    <scope>NUCLEOTIDE SEQUENCE [LARGE SCALE GENOMIC DNA]</scope>
    <source>
        <strain evidence="1 2">LT2156</strain>
    </source>
</reference>
<dbReference type="AlphaFoldDB" id="M6H7Y6"/>
<organism evidence="1 2">
    <name type="scientific">Leptospira interrogans serovar Zanoni str. LT2156</name>
    <dbReference type="NCBI Taxonomy" id="1001601"/>
    <lineage>
        <taxon>Bacteria</taxon>
        <taxon>Pseudomonadati</taxon>
        <taxon>Spirochaetota</taxon>
        <taxon>Spirochaetia</taxon>
        <taxon>Leptospirales</taxon>
        <taxon>Leptospiraceae</taxon>
        <taxon>Leptospira</taxon>
    </lineage>
</organism>
<name>M6H7Y6_LEPIR</name>
<dbReference type="Proteomes" id="UP000012089">
    <property type="component" value="Unassembled WGS sequence"/>
</dbReference>
<gene>
    <name evidence="1" type="ORF">LEP1GSC158_5282</name>
</gene>
<comment type="caution">
    <text evidence="1">The sequence shown here is derived from an EMBL/GenBank/DDBJ whole genome shotgun (WGS) entry which is preliminary data.</text>
</comment>
<evidence type="ECO:0000313" key="1">
    <source>
        <dbReference type="EMBL" id="EMM93175.1"/>
    </source>
</evidence>
<proteinExistence type="predicted"/>
<evidence type="ECO:0000313" key="2">
    <source>
        <dbReference type="Proteomes" id="UP000012089"/>
    </source>
</evidence>
<sequence length="54" mass="6471">MDRFFISGGFYLTFYLSKILKKTFPIEKEILNTLNLNYLSSKNKTTNLESFRRK</sequence>